<evidence type="ECO:0000313" key="2">
    <source>
        <dbReference type="Proteomes" id="UP000467260"/>
    </source>
</evidence>
<protein>
    <submittedName>
        <fullName evidence="1">Uncharacterized protein</fullName>
    </submittedName>
</protein>
<reference evidence="1 2" key="1">
    <citation type="journal article" date="2019" name="Emerg. Microbes Infect.">
        <title>Comprehensive subspecies identification of 175 nontuberculous mycobacteria species based on 7547 genomic profiles.</title>
        <authorList>
            <person name="Matsumoto Y."/>
            <person name="Kinjo T."/>
            <person name="Motooka D."/>
            <person name="Nabeya D."/>
            <person name="Jung N."/>
            <person name="Uechi K."/>
            <person name="Horii T."/>
            <person name="Iida T."/>
            <person name="Fujita J."/>
            <person name="Nakamura S."/>
        </authorList>
    </citation>
    <scope>NUCLEOTIDE SEQUENCE [LARGE SCALE GENOMIC DNA]</scope>
    <source>
        <strain evidence="1 2">JCM 13571</strain>
    </source>
</reference>
<proteinExistence type="predicted"/>
<sequence>MTVAALVLGIIGTVLAAASLGWNVAQYLLSGARPKLRPIVGTDYGGSTVPFEATTDVRPNLGQLETQLDSDPRDRVLGVTVVNKGRADLVITRWSFRSEPSGAEFQPPADPGCPHLPCTVPPGGETTLFTKLDRVRFLVAAGEVVGGRRPQRVVATVTSGGRTRTSKPFFTLMLTEGQS</sequence>
<organism evidence="1 2">
    <name type="scientific">Mycolicibacter hiberniae</name>
    <dbReference type="NCBI Taxonomy" id="29314"/>
    <lineage>
        <taxon>Bacteria</taxon>
        <taxon>Bacillati</taxon>
        <taxon>Actinomycetota</taxon>
        <taxon>Actinomycetes</taxon>
        <taxon>Mycobacteriales</taxon>
        <taxon>Mycobacteriaceae</taxon>
        <taxon>Mycolicibacter</taxon>
    </lineage>
</organism>
<keyword evidence="2" id="KW-1185">Reference proteome</keyword>
<dbReference type="AlphaFoldDB" id="A0A7I7X260"/>
<dbReference type="Proteomes" id="UP000467260">
    <property type="component" value="Chromosome"/>
</dbReference>
<evidence type="ECO:0000313" key="1">
    <source>
        <dbReference type="EMBL" id="BBZ22913.1"/>
    </source>
</evidence>
<dbReference type="KEGG" id="mhib:MHIB_13310"/>
<dbReference type="EMBL" id="AP022609">
    <property type="protein sequence ID" value="BBZ22913.1"/>
    <property type="molecule type" value="Genomic_DNA"/>
</dbReference>
<accession>A0A7I7X260</accession>
<gene>
    <name evidence="1" type="ORF">MHIB_13310</name>
</gene>
<name>A0A7I7X260_9MYCO</name>